<dbReference type="EMBL" id="JAUCGQ010000001">
    <property type="protein sequence ID" value="MDM7853410.1"/>
    <property type="molecule type" value="Genomic_DNA"/>
</dbReference>
<organism evidence="2 3">
    <name type="scientific">Cellulomonas alba</name>
    <dbReference type="NCBI Taxonomy" id="3053467"/>
    <lineage>
        <taxon>Bacteria</taxon>
        <taxon>Bacillati</taxon>
        <taxon>Actinomycetota</taxon>
        <taxon>Actinomycetes</taxon>
        <taxon>Micrococcales</taxon>
        <taxon>Cellulomonadaceae</taxon>
        <taxon>Cellulomonas</taxon>
    </lineage>
</organism>
<name>A0ABT7SB55_9CELL</name>
<evidence type="ECO:0000313" key="3">
    <source>
        <dbReference type="Proteomes" id="UP001529338"/>
    </source>
</evidence>
<keyword evidence="1" id="KW-0472">Membrane</keyword>
<dbReference type="Proteomes" id="UP001529338">
    <property type="component" value="Unassembled WGS sequence"/>
</dbReference>
<sequence>MRHLLRRRDDEGMALVFVVGTMLILAMLALTALAYVGQSTTLARFDADHGSAMAAAQAGVDDFVSHLNANDTYWKTADCTNAALKGPAQAGGAACGWNAATANGWEPVRPGVTGDKAAYFHYSFDSSDAVNGGPVVLTVTGRANGEYRSIQATVGKGSSTDYVYYTDFESADPSNKQAYPTTPSASCGGAGYSSAKYFYAGRSGCVEITFVTGDTLSGPVFSNDAVLSSGATFTSAFTSSNPPCDSVTATKSTWNSCLRSGSTANFGKQPNYSKPQYLDDTSAQFANDPGCHYYGSTRIVFNANGTMTVWNSSLNGGGKAPLSIRGPGDTADPNCGAFPALGSAAGTTVPVPNNEVVYVSADATGLAHTQCDAGQLGGPTGATLPLGTFTKTKAAGKPTVNNDSYTYDQTMTETNKFCQEGNLYVEGVVKGRVSLASAQSVVVTGDLVLAGGLNGSDMLGLVATNSVEIFHPWMMKVTGPSTGCPSSTCKWNTSATEVGTDVSGWPRDYADPTGGVVVAGVNIMGSIQTLQHSFYVQQYAKGSHLGLLQVNGSIAQRWRGIVGQSGASGPGYLKNYVYDKRLVYSSPPYFPHWVTAQWKQRYFGEVRTPQSLRN</sequence>
<comment type="caution">
    <text evidence="2">The sequence shown here is derived from an EMBL/GenBank/DDBJ whole genome shotgun (WGS) entry which is preliminary data.</text>
</comment>
<protein>
    <recommendedName>
        <fullName evidence="4">Flp pilus-assembly TadG-like N-terminal domain-containing protein</fullName>
    </recommendedName>
</protein>
<dbReference type="RefSeq" id="WP_289452935.1">
    <property type="nucleotide sequence ID" value="NZ_JAUCGQ010000001.1"/>
</dbReference>
<feature type="transmembrane region" description="Helical" evidence="1">
    <location>
        <begin position="12"/>
        <end position="36"/>
    </location>
</feature>
<reference evidence="2 3" key="1">
    <citation type="submission" date="2023-06" db="EMBL/GenBank/DDBJ databases">
        <title>Cellulomonas sp. MW4 Whole genome sequence.</title>
        <authorList>
            <person name="Park S."/>
        </authorList>
    </citation>
    <scope>NUCLEOTIDE SEQUENCE [LARGE SCALE GENOMIC DNA]</scope>
    <source>
        <strain evidence="2 3">MW4</strain>
    </source>
</reference>
<gene>
    <name evidence="2" type="ORF">QRT04_00555</name>
</gene>
<keyword evidence="1" id="KW-0812">Transmembrane</keyword>
<keyword evidence="1" id="KW-1133">Transmembrane helix</keyword>
<evidence type="ECO:0008006" key="4">
    <source>
        <dbReference type="Google" id="ProtNLM"/>
    </source>
</evidence>
<proteinExistence type="predicted"/>
<accession>A0ABT7SB55</accession>
<evidence type="ECO:0000313" key="2">
    <source>
        <dbReference type="EMBL" id="MDM7853410.1"/>
    </source>
</evidence>
<evidence type="ECO:0000256" key="1">
    <source>
        <dbReference type="SAM" id="Phobius"/>
    </source>
</evidence>
<keyword evidence="3" id="KW-1185">Reference proteome</keyword>